<dbReference type="OrthoDB" id="9770043at2"/>
<evidence type="ECO:0000313" key="3">
    <source>
        <dbReference type="Proteomes" id="UP000247763"/>
    </source>
</evidence>
<proteinExistence type="predicted"/>
<dbReference type="PANTHER" id="PTHR19328">
    <property type="entry name" value="HEDGEHOG-INTERACTING PROTEIN"/>
    <property type="match status" value="1"/>
</dbReference>
<sequence>MIKPTSTVASKPDRSPRPWAIALAGALVLAGGAVAAVSALAEPSAPPNAPFRIEEIADLDQPWAMTFLPDGRMLITEKAGQLLMLSADGKQRKAVTGVPAVTSQGQGGLMDVVLHPRFAKNRMVYFSYSEAAGKDSSVVLARGVFKDGDAPSLRNVQALFRGPKYDAKAGHYSGRIAFSPEGKLLFAVGDRQQWDGFQRTEPQDIKILSGKVLRLNDDGTPAAGNPLAARGGDPAIWTYGHRNLLGLAFDANGNLWEQEMGPLGGDEVNLILPGRNYGWPVVSNGDNYPRPPTNGAAIPDHRPGDGFEAPKVWWNPAISPAGMMVYSGKLWPQWRGDIFIGGLSSRSLVRVDVNGPEVTKGDQFALGSRIREPEEGPDGSIYLLTDGLRGSDGMLVKLTPKK</sequence>
<reference evidence="3" key="1">
    <citation type="submission" date="2018-05" db="EMBL/GenBank/DDBJ databases">
        <title>Genome sequencing of Phenylobacterium sp. HYN0004.</title>
        <authorList>
            <person name="Yi H."/>
            <person name="Baek C."/>
        </authorList>
    </citation>
    <scope>NUCLEOTIDE SEQUENCE [LARGE SCALE GENOMIC DNA]</scope>
    <source>
        <strain evidence="3">HYN0004</strain>
    </source>
</reference>
<dbReference type="InterPro" id="IPR012938">
    <property type="entry name" value="Glc/Sorbosone_DH"/>
</dbReference>
<gene>
    <name evidence="2" type="ORF">HYN04_07445</name>
</gene>
<dbReference type="InterPro" id="IPR011042">
    <property type="entry name" value="6-blade_b-propeller_TolB-like"/>
</dbReference>
<keyword evidence="3" id="KW-1185">Reference proteome</keyword>
<dbReference type="KEGG" id="phb:HYN04_07445"/>
<dbReference type="RefSeq" id="WP_110450173.1">
    <property type="nucleotide sequence ID" value="NZ_CP029479.1"/>
</dbReference>
<protein>
    <submittedName>
        <fullName evidence="2">Dehydrogenase</fullName>
    </submittedName>
</protein>
<dbReference type="InterPro" id="IPR011041">
    <property type="entry name" value="Quinoprot_gluc/sorb_DH_b-prop"/>
</dbReference>
<feature type="domain" description="Glucose/Sorbosone dehydrogenase" evidence="1">
    <location>
        <begin position="59"/>
        <end position="390"/>
    </location>
</feature>
<dbReference type="Gene3D" id="2.120.10.30">
    <property type="entry name" value="TolB, C-terminal domain"/>
    <property type="match status" value="1"/>
</dbReference>
<dbReference type="Pfam" id="PF07995">
    <property type="entry name" value="GSDH"/>
    <property type="match status" value="1"/>
</dbReference>
<dbReference type="PANTHER" id="PTHR19328:SF75">
    <property type="entry name" value="ALDOSE SUGAR DEHYDROGENASE YLII"/>
    <property type="match status" value="1"/>
</dbReference>
<accession>A0A2Z3HTV3</accession>
<evidence type="ECO:0000313" key="2">
    <source>
        <dbReference type="EMBL" id="AWM77606.1"/>
    </source>
</evidence>
<dbReference type="SUPFAM" id="SSF50952">
    <property type="entry name" value="Soluble quinoprotein glucose dehydrogenase"/>
    <property type="match status" value="1"/>
</dbReference>
<dbReference type="Proteomes" id="UP000247763">
    <property type="component" value="Chromosome"/>
</dbReference>
<dbReference type="AlphaFoldDB" id="A0A2Z3HTV3"/>
<dbReference type="EMBL" id="CP029479">
    <property type="protein sequence ID" value="AWM77606.1"/>
    <property type="molecule type" value="Genomic_DNA"/>
</dbReference>
<name>A0A2Z3HTV3_9CAUL</name>
<evidence type="ECO:0000259" key="1">
    <source>
        <dbReference type="Pfam" id="PF07995"/>
    </source>
</evidence>
<organism evidence="2 3">
    <name type="scientific">Phenylobacterium parvum</name>
    <dbReference type="NCBI Taxonomy" id="2201350"/>
    <lineage>
        <taxon>Bacteria</taxon>
        <taxon>Pseudomonadati</taxon>
        <taxon>Pseudomonadota</taxon>
        <taxon>Alphaproteobacteria</taxon>
        <taxon>Caulobacterales</taxon>
        <taxon>Caulobacteraceae</taxon>
        <taxon>Phenylobacterium</taxon>
    </lineage>
</organism>